<dbReference type="Proteomes" id="UP000594638">
    <property type="component" value="Unassembled WGS sequence"/>
</dbReference>
<organism evidence="1 2">
    <name type="scientific">Olea europaea subsp. europaea</name>
    <dbReference type="NCBI Taxonomy" id="158383"/>
    <lineage>
        <taxon>Eukaryota</taxon>
        <taxon>Viridiplantae</taxon>
        <taxon>Streptophyta</taxon>
        <taxon>Embryophyta</taxon>
        <taxon>Tracheophyta</taxon>
        <taxon>Spermatophyta</taxon>
        <taxon>Magnoliopsida</taxon>
        <taxon>eudicotyledons</taxon>
        <taxon>Gunneridae</taxon>
        <taxon>Pentapetalae</taxon>
        <taxon>asterids</taxon>
        <taxon>lamiids</taxon>
        <taxon>Lamiales</taxon>
        <taxon>Oleaceae</taxon>
        <taxon>Oleeae</taxon>
        <taxon>Olea</taxon>
    </lineage>
</organism>
<sequence>MQSSTSIPSVSFDKRQDCYLARYGFGFQVLYHAYNKEDQLAALKEEKMILEERKKLKESGVIGSTMDTLDGEASLVGSGVGLVGTSIDAGARIVGSGLRTVGSNLSKAENSWAEP</sequence>
<dbReference type="EMBL" id="CACTIH010007594">
    <property type="protein sequence ID" value="CAA3016142.1"/>
    <property type="molecule type" value="Genomic_DNA"/>
</dbReference>
<dbReference type="Gramene" id="OE9A079633T1">
    <property type="protein sequence ID" value="OE9A079633C1"/>
    <property type="gene ID" value="OE9A079633"/>
</dbReference>
<accession>A0A8S0UFP6</accession>
<gene>
    <name evidence="1" type="ORF">OLEA9_A079633</name>
</gene>
<comment type="caution">
    <text evidence="1">The sequence shown here is derived from an EMBL/GenBank/DDBJ whole genome shotgun (WGS) entry which is preliminary data.</text>
</comment>
<name>A0A8S0UFP6_OLEEU</name>
<keyword evidence="2" id="KW-1185">Reference proteome</keyword>
<evidence type="ECO:0000313" key="1">
    <source>
        <dbReference type="EMBL" id="CAA3016142.1"/>
    </source>
</evidence>
<proteinExistence type="predicted"/>
<reference evidence="1 2" key="1">
    <citation type="submission" date="2019-12" db="EMBL/GenBank/DDBJ databases">
        <authorList>
            <person name="Alioto T."/>
            <person name="Alioto T."/>
            <person name="Gomez Garrido J."/>
        </authorList>
    </citation>
    <scope>NUCLEOTIDE SEQUENCE [LARGE SCALE GENOMIC DNA]</scope>
</reference>
<protein>
    <submittedName>
        <fullName evidence="1">Synaptotagmin-5 isoform X1</fullName>
    </submittedName>
</protein>
<dbReference type="AlphaFoldDB" id="A0A8S0UFP6"/>
<dbReference type="OrthoDB" id="1735519at2759"/>
<evidence type="ECO:0000313" key="2">
    <source>
        <dbReference type="Proteomes" id="UP000594638"/>
    </source>
</evidence>